<evidence type="ECO:0000259" key="3">
    <source>
        <dbReference type="Pfam" id="PF23359"/>
    </source>
</evidence>
<feature type="region of interest" description="Disordered" evidence="2">
    <location>
        <begin position="1"/>
        <end position="67"/>
    </location>
</feature>
<evidence type="ECO:0000256" key="1">
    <source>
        <dbReference type="ARBA" id="ARBA00023125"/>
    </source>
</evidence>
<keyword evidence="1" id="KW-0238">DNA-binding</keyword>
<dbReference type="RefSeq" id="WP_357808097.1">
    <property type="nucleotide sequence ID" value="NZ_JBEYBM010000020.1"/>
</dbReference>
<dbReference type="Proteomes" id="UP001550535">
    <property type="component" value="Unassembled WGS sequence"/>
</dbReference>
<protein>
    <submittedName>
        <fullName evidence="4">Histone-like nucleoid-structuring protein Lsr2</fullName>
    </submittedName>
</protein>
<comment type="caution">
    <text evidence="4">The sequence shown here is derived from an EMBL/GenBank/DDBJ whole genome shotgun (WGS) entry which is preliminary data.</text>
</comment>
<gene>
    <name evidence="4" type="ORF">ABZ507_32000</name>
</gene>
<organism evidence="4 5">
    <name type="scientific">Nocardia niwae</name>
    <dbReference type="NCBI Taxonomy" id="626084"/>
    <lineage>
        <taxon>Bacteria</taxon>
        <taxon>Bacillati</taxon>
        <taxon>Actinomycetota</taxon>
        <taxon>Actinomycetes</taxon>
        <taxon>Mycobacteriales</taxon>
        <taxon>Nocardiaceae</taxon>
        <taxon>Nocardia</taxon>
    </lineage>
</organism>
<sequence>MVQHPAAALRGRIPAAGRIRTPLPSTDHLGRGGLNTGLHRIQDGSPDGSRRRSKNIESAAQATPQPGVVREWARANGYTVPRRGRVPANVVAAYEKAAS</sequence>
<accession>A0ABV2XKL3</accession>
<dbReference type="EMBL" id="JBEYBR010000142">
    <property type="protein sequence ID" value="MEU2126441.1"/>
    <property type="molecule type" value="Genomic_DNA"/>
</dbReference>
<proteinExistence type="predicted"/>
<evidence type="ECO:0000313" key="4">
    <source>
        <dbReference type="EMBL" id="MEU2126441.1"/>
    </source>
</evidence>
<feature type="domain" description="Lsr2 DNA-binding" evidence="3">
    <location>
        <begin position="62"/>
        <end position="97"/>
    </location>
</feature>
<name>A0ABV2XKL3_9NOCA</name>
<dbReference type="Pfam" id="PF23359">
    <property type="entry name" value="Lsr2_DNA-bd"/>
    <property type="match status" value="1"/>
</dbReference>
<reference evidence="4 5" key="1">
    <citation type="submission" date="2024-06" db="EMBL/GenBank/DDBJ databases">
        <title>The Natural Products Discovery Center: Release of the First 8490 Sequenced Strains for Exploring Actinobacteria Biosynthetic Diversity.</title>
        <authorList>
            <person name="Kalkreuter E."/>
            <person name="Kautsar S.A."/>
            <person name="Yang D."/>
            <person name="Bader C.D."/>
            <person name="Teijaro C.N."/>
            <person name="Fluegel L."/>
            <person name="Davis C.M."/>
            <person name="Simpson J.R."/>
            <person name="Lauterbach L."/>
            <person name="Steele A.D."/>
            <person name="Gui C."/>
            <person name="Meng S."/>
            <person name="Li G."/>
            <person name="Viehrig K."/>
            <person name="Ye F."/>
            <person name="Su P."/>
            <person name="Kiefer A.F."/>
            <person name="Nichols A."/>
            <person name="Cepeda A.J."/>
            <person name="Yan W."/>
            <person name="Fan B."/>
            <person name="Jiang Y."/>
            <person name="Adhikari A."/>
            <person name="Zheng C.-J."/>
            <person name="Schuster L."/>
            <person name="Cowan T.M."/>
            <person name="Smanski M.J."/>
            <person name="Chevrette M.G."/>
            <person name="De Carvalho L.P.S."/>
            <person name="Shen B."/>
        </authorList>
    </citation>
    <scope>NUCLEOTIDE SEQUENCE [LARGE SCALE GENOMIC DNA]</scope>
    <source>
        <strain evidence="4 5">NPDC019434</strain>
    </source>
</reference>
<evidence type="ECO:0000256" key="2">
    <source>
        <dbReference type="SAM" id="MobiDB-lite"/>
    </source>
</evidence>
<evidence type="ECO:0000313" key="5">
    <source>
        <dbReference type="Proteomes" id="UP001550535"/>
    </source>
</evidence>
<dbReference type="InterPro" id="IPR036625">
    <property type="entry name" value="E3-bd_dom_sf"/>
</dbReference>
<dbReference type="InterPro" id="IPR055370">
    <property type="entry name" value="Lsr2_DNA-bd"/>
</dbReference>
<keyword evidence="5" id="KW-1185">Reference proteome</keyword>
<dbReference type="Gene3D" id="4.10.320.10">
    <property type="entry name" value="E3-binding domain"/>
    <property type="match status" value="1"/>
</dbReference>